<evidence type="ECO:0000313" key="5">
    <source>
        <dbReference type="EMBL" id="HGV98265.1"/>
    </source>
</evidence>
<dbReference type="InterPro" id="IPR019734">
    <property type="entry name" value="TPR_rpt"/>
</dbReference>
<dbReference type="Pfam" id="PF13181">
    <property type="entry name" value="TPR_8"/>
    <property type="match status" value="1"/>
</dbReference>
<dbReference type="SMART" id="SM00028">
    <property type="entry name" value="TPR"/>
    <property type="match status" value="4"/>
</dbReference>
<feature type="compositionally biased region" description="Basic and acidic residues" evidence="4">
    <location>
        <begin position="585"/>
        <end position="597"/>
    </location>
</feature>
<feature type="compositionally biased region" description="Basic and acidic residues" evidence="4">
    <location>
        <begin position="267"/>
        <end position="285"/>
    </location>
</feature>
<proteinExistence type="predicted"/>
<dbReference type="SUPFAM" id="SSF48452">
    <property type="entry name" value="TPR-like"/>
    <property type="match status" value="1"/>
</dbReference>
<evidence type="ECO:0000256" key="2">
    <source>
        <dbReference type="ARBA" id="ARBA00022803"/>
    </source>
</evidence>
<dbReference type="AlphaFoldDB" id="A0A7C4THM1"/>
<keyword evidence="2 3" id="KW-0802">TPR repeat</keyword>
<dbReference type="InterPro" id="IPR051685">
    <property type="entry name" value="Ycf3/AcsC/BcsC/TPR_MFPF"/>
</dbReference>
<protein>
    <submittedName>
        <fullName evidence="5">Tetratricopeptide repeat protein</fullName>
    </submittedName>
</protein>
<name>A0A7C4THM1_UNCW3</name>
<accession>A0A7C4THM1</accession>
<dbReference type="InterPro" id="IPR011990">
    <property type="entry name" value="TPR-like_helical_dom_sf"/>
</dbReference>
<dbReference type="PANTHER" id="PTHR44943">
    <property type="entry name" value="CELLULOSE SYNTHASE OPERON PROTEIN C"/>
    <property type="match status" value="1"/>
</dbReference>
<feature type="region of interest" description="Disordered" evidence="4">
    <location>
        <begin position="267"/>
        <end position="296"/>
    </location>
</feature>
<dbReference type="Pfam" id="PF14559">
    <property type="entry name" value="TPR_19"/>
    <property type="match status" value="1"/>
</dbReference>
<dbReference type="PANTHER" id="PTHR44943:SF8">
    <property type="entry name" value="TPR REPEAT-CONTAINING PROTEIN MJ0263"/>
    <property type="match status" value="1"/>
</dbReference>
<evidence type="ECO:0000256" key="1">
    <source>
        <dbReference type="ARBA" id="ARBA00022737"/>
    </source>
</evidence>
<feature type="region of interest" description="Disordered" evidence="4">
    <location>
        <begin position="576"/>
        <end position="605"/>
    </location>
</feature>
<dbReference type="Gene3D" id="1.25.40.10">
    <property type="entry name" value="Tetratricopeptide repeat domain"/>
    <property type="match status" value="3"/>
</dbReference>
<dbReference type="EMBL" id="DTGZ01000155">
    <property type="protein sequence ID" value="HGV98265.1"/>
    <property type="molecule type" value="Genomic_DNA"/>
</dbReference>
<keyword evidence="1" id="KW-0677">Repeat</keyword>
<reference evidence="5" key="1">
    <citation type="journal article" date="2020" name="mSystems">
        <title>Genome- and Community-Level Interaction Insights into Carbon Utilization and Element Cycling Functions of Hydrothermarchaeota in Hydrothermal Sediment.</title>
        <authorList>
            <person name="Zhou Z."/>
            <person name="Liu Y."/>
            <person name="Xu W."/>
            <person name="Pan J."/>
            <person name="Luo Z.H."/>
            <person name="Li M."/>
        </authorList>
    </citation>
    <scope>NUCLEOTIDE SEQUENCE [LARGE SCALE GENOMIC DNA]</scope>
    <source>
        <strain evidence="5">SpSt-774</strain>
    </source>
</reference>
<organism evidence="5">
    <name type="scientific">candidate division WOR-3 bacterium</name>
    <dbReference type="NCBI Taxonomy" id="2052148"/>
    <lineage>
        <taxon>Bacteria</taxon>
        <taxon>Bacteria division WOR-3</taxon>
    </lineage>
</organism>
<feature type="repeat" description="TPR" evidence="3">
    <location>
        <begin position="466"/>
        <end position="499"/>
    </location>
</feature>
<evidence type="ECO:0000256" key="3">
    <source>
        <dbReference type="PROSITE-ProRule" id="PRU00339"/>
    </source>
</evidence>
<dbReference type="PROSITE" id="PS50005">
    <property type="entry name" value="TPR"/>
    <property type="match status" value="1"/>
</dbReference>
<evidence type="ECO:0000256" key="4">
    <source>
        <dbReference type="SAM" id="MobiDB-lite"/>
    </source>
</evidence>
<sequence length="605" mass="68804">MESDLLEKSREFMKEGRYEKAQIILRRALEENPDRARVLELCGDLAVKLGRNDEAIARYEHASENYTHSGEYQEAIICLEKILKIEELKENVVFRLVDLYRFYGLPNEGVKKLLDLSSKALDKNNESLFIAGLRKIVELQPKNLQLGLSFAKLLYSIDRNREAEDELMRLKRLAQEIGDEGVLSEIRKFLPNFDGGEELDPKSRIELGNLLYEIGSKDEAIVEFSKAATDLLASNRIDEAISVLNKIIEIDPGNSEALKMLKEIKEGKQEEKPEEIVGVAKEPEVSKPSAEPPPVEIPLETLETSKIQSDIELLKELSREVEGFAPAAPQAPAEAAPKKVEPEKPQEVLPPIEGQIADIEFLLKESEVEAKPTFELAKQFDEFRANIAWESEDIKKKLELAKKTYGAELYETTLTLIKENRDDKTLWPTSIEIIGGSLIKLSRYSEAIKTIGPVILLEEIPEDKKLELRYLLAAAYEGVGDFENALREIEHILSINPQYRDVQEMYELLGGKIEFKKEERLVAEEEKVIPVVEEKITETPKAIVETVEEPRLPSEPVSKPLEEKYPPMSEEYPTIIEEPPIQEKPIPKEYPPKKSEFGEENITFI</sequence>
<gene>
    <name evidence="5" type="ORF">ENV60_08225</name>
</gene>
<comment type="caution">
    <text evidence="5">The sequence shown here is derived from an EMBL/GenBank/DDBJ whole genome shotgun (WGS) entry which is preliminary data.</text>
</comment>